<keyword evidence="2" id="KW-1185">Reference proteome</keyword>
<dbReference type="OrthoDB" id="10665240at2759"/>
<gene>
    <name evidence="1" type="ORF">MYCTH_2307517</name>
</gene>
<protein>
    <recommendedName>
        <fullName evidence="3">Essential protein Yae1 N-terminal domain-containing protein</fullName>
    </recommendedName>
</protein>
<dbReference type="GeneID" id="11514579"/>
<dbReference type="Proteomes" id="UP000007322">
    <property type="component" value="Chromosome 4"/>
</dbReference>
<dbReference type="VEuPathDB" id="FungiDB:MYCTH_2307517"/>
<dbReference type="RefSeq" id="XP_003664558.1">
    <property type="nucleotide sequence ID" value="XM_003664510.1"/>
</dbReference>
<proteinExistence type="predicted"/>
<evidence type="ECO:0000313" key="1">
    <source>
        <dbReference type="EMBL" id="AEO59313.1"/>
    </source>
</evidence>
<evidence type="ECO:0000313" key="2">
    <source>
        <dbReference type="Proteomes" id="UP000007322"/>
    </source>
</evidence>
<dbReference type="AlphaFoldDB" id="G2QG00"/>
<name>G2QG00_THET4</name>
<dbReference type="EMBL" id="CP003005">
    <property type="protein sequence ID" value="AEO59313.1"/>
    <property type="molecule type" value="Genomic_DNA"/>
</dbReference>
<dbReference type="InParanoid" id="G2QG00"/>
<accession>G2QG00</accession>
<organism evidence="1 2">
    <name type="scientific">Thermothelomyces thermophilus (strain ATCC 42464 / BCRC 31852 / DSM 1799)</name>
    <name type="common">Sporotrichum thermophile</name>
    <dbReference type="NCBI Taxonomy" id="573729"/>
    <lineage>
        <taxon>Eukaryota</taxon>
        <taxon>Fungi</taxon>
        <taxon>Dikarya</taxon>
        <taxon>Ascomycota</taxon>
        <taxon>Pezizomycotina</taxon>
        <taxon>Sordariomycetes</taxon>
        <taxon>Sordariomycetidae</taxon>
        <taxon>Sordariales</taxon>
        <taxon>Chaetomiaceae</taxon>
        <taxon>Thermothelomyces</taxon>
    </lineage>
</organism>
<dbReference type="HOGENOM" id="CLU_2777679_0_0_1"/>
<dbReference type="KEGG" id="mtm:MYCTH_2307517"/>
<sequence length="69" mass="7696">MARVMLGNSPDAFEGSFVKGYEKGFESGWALGFEHGRKEGRREVVVQKNKGTDNPYAEIAEVHRCCCKS</sequence>
<evidence type="ECO:0008006" key="3">
    <source>
        <dbReference type="Google" id="ProtNLM"/>
    </source>
</evidence>
<reference evidence="1 2" key="1">
    <citation type="journal article" date="2011" name="Nat. Biotechnol.">
        <title>Comparative genomic analysis of the thermophilic biomass-degrading fungi Myceliophthora thermophila and Thielavia terrestris.</title>
        <authorList>
            <person name="Berka R.M."/>
            <person name="Grigoriev I.V."/>
            <person name="Otillar R."/>
            <person name="Salamov A."/>
            <person name="Grimwood J."/>
            <person name="Reid I."/>
            <person name="Ishmael N."/>
            <person name="John T."/>
            <person name="Darmond C."/>
            <person name="Moisan M.-C."/>
            <person name="Henrissat B."/>
            <person name="Coutinho P.M."/>
            <person name="Lombard V."/>
            <person name="Natvig D.O."/>
            <person name="Lindquist E."/>
            <person name="Schmutz J."/>
            <person name="Lucas S."/>
            <person name="Harris P."/>
            <person name="Powlowski J."/>
            <person name="Bellemare A."/>
            <person name="Taylor D."/>
            <person name="Butler G."/>
            <person name="de Vries R.P."/>
            <person name="Allijn I.E."/>
            <person name="van den Brink J."/>
            <person name="Ushinsky S."/>
            <person name="Storms R."/>
            <person name="Powell A.J."/>
            <person name="Paulsen I.T."/>
            <person name="Elbourne L.D.H."/>
            <person name="Baker S.E."/>
            <person name="Magnuson J."/>
            <person name="LaBoissiere S."/>
            <person name="Clutterbuck A.J."/>
            <person name="Martinez D."/>
            <person name="Wogulis M."/>
            <person name="de Leon A.L."/>
            <person name="Rey M.W."/>
            <person name="Tsang A."/>
        </authorList>
    </citation>
    <scope>NUCLEOTIDE SEQUENCE [LARGE SCALE GENOMIC DNA]</scope>
    <source>
        <strain evidence="2">ATCC 42464 / BCRC 31852 / DSM 1799</strain>
    </source>
</reference>